<evidence type="ECO:0000256" key="1">
    <source>
        <dbReference type="ARBA" id="ARBA00001947"/>
    </source>
</evidence>
<dbReference type="InterPro" id="IPR008969">
    <property type="entry name" value="CarboxyPept-like_regulatory"/>
</dbReference>
<feature type="active site" description="Proton donor/acceptor" evidence="8">
    <location>
        <position position="326"/>
    </location>
</feature>
<dbReference type="InterPro" id="IPR057247">
    <property type="entry name" value="CARBOXYPEPT_ZN_2"/>
</dbReference>
<dbReference type="Proteomes" id="UP000095280">
    <property type="component" value="Unplaced"/>
</dbReference>
<accession>A0A1I8H0C5</accession>
<dbReference type="PANTHER" id="PTHR11532:SF62">
    <property type="entry name" value="CARBOXYPEPTIDASE D"/>
    <property type="match status" value="1"/>
</dbReference>
<dbReference type="InterPro" id="IPR000834">
    <property type="entry name" value="Peptidase_M14"/>
</dbReference>
<dbReference type="PROSITE" id="PS00133">
    <property type="entry name" value="CARBOXYPEPT_ZN_2"/>
    <property type="match status" value="1"/>
</dbReference>
<evidence type="ECO:0000256" key="8">
    <source>
        <dbReference type="PROSITE-ProRule" id="PRU01379"/>
    </source>
</evidence>
<keyword evidence="6" id="KW-0862">Zinc</keyword>
<evidence type="ECO:0000256" key="4">
    <source>
        <dbReference type="ARBA" id="ARBA00022723"/>
    </source>
</evidence>
<dbReference type="WBParaSite" id="maker-uti_cns_0003869-snap-gene-0.5-mRNA-1">
    <property type="protein sequence ID" value="maker-uti_cns_0003869-snap-gene-0.5-mRNA-1"/>
    <property type="gene ID" value="maker-uti_cns_0003869-snap-gene-0.5"/>
</dbReference>
<evidence type="ECO:0000256" key="7">
    <source>
        <dbReference type="ARBA" id="ARBA00023180"/>
    </source>
</evidence>
<dbReference type="PROSITE" id="PS52035">
    <property type="entry name" value="PEPTIDASE_M14"/>
    <property type="match status" value="1"/>
</dbReference>
<name>A0A1I8H0C5_9PLAT</name>
<dbReference type="GO" id="GO:0005615">
    <property type="term" value="C:extracellular space"/>
    <property type="evidence" value="ECO:0007669"/>
    <property type="project" value="TreeGrafter"/>
</dbReference>
<keyword evidence="3" id="KW-0645">Protease</keyword>
<evidence type="ECO:0000256" key="3">
    <source>
        <dbReference type="ARBA" id="ARBA00022645"/>
    </source>
</evidence>
<dbReference type="GO" id="GO:0004181">
    <property type="term" value="F:metallocarboxypeptidase activity"/>
    <property type="evidence" value="ECO:0007669"/>
    <property type="project" value="InterPro"/>
</dbReference>
<dbReference type="Gene3D" id="2.60.40.1120">
    <property type="entry name" value="Carboxypeptidase-like, regulatory domain"/>
    <property type="match status" value="1"/>
</dbReference>
<dbReference type="SUPFAM" id="SSF49464">
    <property type="entry name" value="Carboxypeptidase regulatory domain-like"/>
    <property type="match status" value="1"/>
</dbReference>
<sequence>MNLSGFSIIILSLVCAVLATDIDKIEWGKHHDNKEVFEILEAVNKRCPDITSLYHLKYRDTSGNERDETPRGNKLHVLAFGTSEPGRPEFKWVGNMHGNEVVGRELILRLAVDLCLGHRNGNPLAASLVGRARLHLMPSMNPDGWEIANDPSAPGRRTEVKGRQNANNVDLNRDFPDLDRRIYELERAGTGPFDHLFSNHTGRCGRQPETCMVMKWILTNNFVLSANLHGGDKVANYPYDESRPDSPNAYSASPDDRLFRQLALAYSSGNPAMYDRRYACPAEGGADGRPNPFRRGVTNGAKWYSVASGMQDFNYLASNCYEITVELGCKKYPPGNELPRYWEENRQALVNYMSAVHFGIKGQVTKAGSPVAKGAAVITVDRIDTDGSVLPILHNVNTGAHGYYHRLLTDGPFAVTTNAPGCAPVTKCVMIDNGVNLERWSARQVDFHLCADAAATGSGKPRQIDSSCEGVLVDGE</sequence>
<dbReference type="GO" id="GO:0008270">
    <property type="term" value="F:zinc ion binding"/>
    <property type="evidence" value="ECO:0007669"/>
    <property type="project" value="InterPro"/>
</dbReference>
<keyword evidence="7" id="KW-0325">Glycoprotein</keyword>
<keyword evidence="3" id="KW-0121">Carboxypeptidase</keyword>
<dbReference type="Gene3D" id="3.40.630.10">
    <property type="entry name" value="Zn peptidases"/>
    <property type="match status" value="1"/>
</dbReference>
<keyword evidence="9" id="KW-1185">Reference proteome</keyword>
<dbReference type="PANTHER" id="PTHR11532">
    <property type="entry name" value="PROTEASE M14 CARBOXYPEPTIDASE"/>
    <property type="match status" value="1"/>
</dbReference>
<dbReference type="Pfam" id="PF00246">
    <property type="entry name" value="Peptidase_M14"/>
    <property type="match status" value="1"/>
</dbReference>
<dbReference type="GO" id="GO:0016485">
    <property type="term" value="P:protein processing"/>
    <property type="evidence" value="ECO:0007669"/>
    <property type="project" value="TreeGrafter"/>
</dbReference>
<dbReference type="InterPro" id="IPR050753">
    <property type="entry name" value="Peptidase_M14_domain"/>
</dbReference>
<evidence type="ECO:0000256" key="2">
    <source>
        <dbReference type="ARBA" id="ARBA00005988"/>
    </source>
</evidence>
<dbReference type="CDD" id="cd03858">
    <property type="entry name" value="M14_CP_N-E_like"/>
    <property type="match status" value="1"/>
</dbReference>
<reference evidence="10" key="1">
    <citation type="submission" date="2016-11" db="UniProtKB">
        <authorList>
            <consortium name="WormBaseParasite"/>
        </authorList>
    </citation>
    <scope>IDENTIFICATION</scope>
</reference>
<evidence type="ECO:0000313" key="10">
    <source>
        <dbReference type="WBParaSite" id="maker-uti_cns_0003869-snap-gene-0.5-mRNA-1"/>
    </source>
</evidence>
<dbReference type="CDD" id="cd11308">
    <property type="entry name" value="Peptidase_M14NE-CP-C_like"/>
    <property type="match status" value="1"/>
</dbReference>
<comment type="similarity">
    <text evidence="2 8">Belongs to the peptidase M14 family.</text>
</comment>
<dbReference type="GO" id="GO:0006518">
    <property type="term" value="P:peptide metabolic process"/>
    <property type="evidence" value="ECO:0007669"/>
    <property type="project" value="TreeGrafter"/>
</dbReference>
<evidence type="ECO:0000256" key="6">
    <source>
        <dbReference type="ARBA" id="ARBA00022833"/>
    </source>
</evidence>
<comment type="cofactor">
    <cofactor evidence="1">
        <name>Zn(2+)</name>
        <dbReference type="ChEBI" id="CHEBI:29105"/>
    </cofactor>
</comment>
<evidence type="ECO:0000256" key="5">
    <source>
        <dbReference type="ARBA" id="ARBA00022801"/>
    </source>
</evidence>
<dbReference type="SUPFAM" id="SSF53187">
    <property type="entry name" value="Zn-dependent exopeptidases"/>
    <property type="match status" value="1"/>
</dbReference>
<dbReference type="AlphaFoldDB" id="A0A1I8H0C5"/>
<protein>
    <submittedName>
        <fullName evidence="10">Peptidase_M14 domain-containing protein</fullName>
    </submittedName>
</protein>
<keyword evidence="5" id="KW-0378">Hydrolase</keyword>
<dbReference type="PRINTS" id="PR00765">
    <property type="entry name" value="CRBOXYPTASEA"/>
</dbReference>
<dbReference type="SMART" id="SM00631">
    <property type="entry name" value="Zn_pept"/>
    <property type="match status" value="1"/>
</dbReference>
<proteinExistence type="inferred from homology"/>
<dbReference type="STRING" id="282301.A0A1I8H0C5"/>
<keyword evidence="4" id="KW-0479">Metal-binding</keyword>
<evidence type="ECO:0000313" key="9">
    <source>
        <dbReference type="Proteomes" id="UP000095280"/>
    </source>
</evidence>
<dbReference type="OrthoDB" id="10249045at2759"/>
<organism evidence="9 10">
    <name type="scientific">Macrostomum lignano</name>
    <dbReference type="NCBI Taxonomy" id="282301"/>
    <lineage>
        <taxon>Eukaryota</taxon>
        <taxon>Metazoa</taxon>
        <taxon>Spiralia</taxon>
        <taxon>Lophotrochozoa</taxon>
        <taxon>Platyhelminthes</taxon>
        <taxon>Rhabditophora</taxon>
        <taxon>Macrostomorpha</taxon>
        <taxon>Macrostomida</taxon>
        <taxon>Macrostomidae</taxon>
        <taxon>Macrostomum</taxon>
    </lineage>
</organism>